<comment type="caution">
    <text evidence="1">The sequence shown here is derived from an EMBL/GenBank/DDBJ whole genome shotgun (WGS) entry which is preliminary data.</text>
</comment>
<name>A0AAV5KN90_9ROSI</name>
<dbReference type="Proteomes" id="UP001054252">
    <property type="component" value="Unassembled WGS sequence"/>
</dbReference>
<sequence length="78" mass="8275">MSTRLHGAASPFTSLRMAKTGISMGIFDRRQILPPSPFPVGNGSRGATAVMAKQWRSSGKAVAQQLQSRGATATMVQQ</sequence>
<evidence type="ECO:0000313" key="2">
    <source>
        <dbReference type="Proteomes" id="UP001054252"/>
    </source>
</evidence>
<reference evidence="1 2" key="1">
    <citation type="journal article" date="2021" name="Commun. Biol.">
        <title>The genome of Shorea leprosula (Dipterocarpaceae) highlights the ecological relevance of drought in aseasonal tropical rainforests.</title>
        <authorList>
            <person name="Ng K.K.S."/>
            <person name="Kobayashi M.J."/>
            <person name="Fawcett J.A."/>
            <person name="Hatakeyama M."/>
            <person name="Paape T."/>
            <person name="Ng C.H."/>
            <person name="Ang C.C."/>
            <person name="Tnah L.H."/>
            <person name="Lee C.T."/>
            <person name="Nishiyama T."/>
            <person name="Sese J."/>
            <person name="O'Brien M.J."/>
            <person name="Copetti D."/>
            <person name="Mohd Noor M.I."/>
            <person name="Ong R.C."/>
            <person name="Putra M."/>
            <person name="Sireger I.Z."/>
            <person name="Indrioko S."/>
            <person name="Kosugi Y."/>
            <person name="Izuno A."/>
            <person name="Isagi Y."/>
            <person name="Lee S.L."/>
            <person name="Shimizu K.K."/>
        </authorList>
    </citation>
    <scope>NUCLEOTIDE SEQUENCE [LARGE SCALE GENOMIC DNA]</scope>
    <source>
        <strain evidence="1">214</strain>
    </source>
</reference>
<organism evidence="1 2">
    <name type="scientific">Rubroshorea leprosula</name>
    <dbReference type="NCBI Taxonomy" id="152421"/>
    <lineage>
        <taxon>Eukaryota</taxon>
        <taxon>Viridiplantae</taxon>
        <taxon>Streptophyta</taxon>
        <taxon>Embryophyta</taxon>
        <taxon>Tracheophyta</taxon>
        <taxon>Spermatophyta</taxon>
        <taxon>Magnoliopsida</taxon>
        <taxon>eudicotyledons</taxon>
        <taxon>Gunneridae</taxon>
        <taxon>Pentapetalae</taxon>
        <taxon>rosids</taxon>
        <taxon>malvids</taxon>
        <taxon>Malvales</taxon>
        <taxon>Dipterocarpaceae</taxon>
        <taxon>Rubroshorea</taxon>
    </lineage>
</organism>
<protein>
    <submittedName>
        <fullName evidence="1">Uncharacterized protein</fullName>
    </submittedName>
</protein>
<dbReference type="AlphaFoldDB" id="A0AAV5KN90"/>
<accession>A0AAV5KN90</accession>
<dbReference type="EMBL" id="BPVZ01000071">
    <property type="protein sequence ID" value="GKV26087.1"/>
    <property type="molecule type" value="Genomic_DNA"/>
</dbReference>
<proteinExistence type="predicted"/>
<evidence type="ECO:0000313" key="1">
    <source>
        <dbReference type="EMBL" id="GKV26087.1"/>
    </source>
</evidence>
<gene>
    <name evidence="1" type="ORF">SLEP1_g35440</name>
</gene>
<keyword evidence="2" id="KW-1185">Reference proteome</keyword>